<dbReference type="SUPFAM" id="SSF57362">
    <property type="entry name" value="BPTI-like"/>
    <property type="match status" value="1"/>
</dbReference>
<proteinExistence type="predicted"/>
<name>A0AAQ4EVT4_AMBAM</name>
<keyword evidence="3" id="KW-1185">Reference proteome</keyword>
<protein>
    <recommendedName>
        <fullName evidence="1">BPTI/Kunitz inhibitor domain-containing protein</fullName>
    </recommendedName>
</protein>
<dbReference type="AlphaFoldDB" id="A0AAQ4EVT4"/>
<comment type="caution">
    <text evidence="2">The sequence shown here is derived from an EMBL/GenBank/DDBJ whole genome shotgun (WGS) entry which is preliminary data.</text>
</comment>
<dbReference type="EMBL" id="JARKHS020010469">
    <property type="protein sequence ID" value="KAK8778705.1"/>
    <property type="molecule type" value="Genomic_DNA"/>
</dbReference>
<dbReference type="Pfam" id="PF00014">
    <property type="entry name" value="Kunitz_BPTI"/>
    <property type="match status" value="1"/>
</dbReference>
<dbReference type="PROSITE" id="PS50279">
    <property type="entry name" value="BPTI_KUNITZ_2"/>
    <property type="match status" value="1"/>
</dbReference>
<feature type="domain" description="BPTI/Kunitz inhibitor" evidence="1">
    <location>
        <begin position="22"/>
        <end position="76"/>
    </location>
</feature>
<evidence type="ECO:0000313" key="2">
    <source>
        <dbReference type="EMBL" id="KAK8778705.1"/>
    </source>
</evidence>
<reference evidence="2 3" key="1">
    <citation type="journal article" date="2023" name="Arcadia Sci">
        <title>De novo assembly of a long-read Amblyomma americanum tick genome.</title>
        <authorList>
            <person name="Chou S."/>
            <person name="Poskanzer K.E."/>
            <person name="Rollins M."/>
            <person name="Thuy-Boun P.S."/>
        </authorList>
    </citation>
    <scope>NUCLEOTIDE SEQUENCE [LARGE SCALE GENOMIC DNA]</scope>
    <source>
        <strain evidence="2">F_SG_1</strain>
        <tissue evidence="2">Salivary glands</tissue>
    </source>
</reference>
<dbReference type="InterPro" id="IPR036880">
    <property type="entry name" value="Kunitz_BPTI_sf"/>
</dbReference>
<dbReference type="InterPro" id="IPR002223">
    <property type="entry name" value="Kunitz_BPTI"/>
</dbReference>
<dbReference type="GO" id="GO:0004867">
    <property type="term" value="F:serine-type endopeptidase inhibitor activity"/>
    <property type="evidence" value="ECO:0007669"/>
    <property type="project" value="InterPro"/>
</dbReference>
<dbReference type="Gene3D" id="4.10.410.10">
    <property type="entry name" value="Pancreatic trypsin inhibitor Kunitz domain"/>
    <property type="match status" value="1"/>
</dbReference>
<gene>
    <name evidence="2" type="ORF">V5799_019954</name>
</gene>
<evidence type="ECO:0000313" key="3">
    <source>
        <dbReference type="Proteomes" id="UP001321473"/>
    </source>
</evidence>
<sequence length="106" mass="11190">MVPTPAKLEPTLGFDFAEGPMCKAPVELAACNAETEKYPFYHDPDQNSCLVRWQVDAGCLTGGNRFGTASECSKRCIKSTASAASAGEGRGEALHYVVQNTGCAAD</sequence>
<dbReference type="Proteomes" id="UP001321473">
    <property type="component" value="Unassembled WGS sequence"/>
</dbReference>
<organism evidence="2 3">
    <name type="scientific">Amblyomma americanum</name>
    <name type="common">Lone star tick</name>
    <dbReference type="NCBI Taxonomy" id="6943"/>
    <lineage>
        <taxon>Eukaryota</taxon>
        <taxon>Metazoa</taxon>
        <taxon>Ecdysozoa</taxon>
        <taxon>Arthropoda</taxon>
        <taxon>Chelicerata</taxon>
        <taxon>Arachnida</taxon>
        <taxon>Acari</taxon>
        <taxon>Parasitiformes</taxon>
        <taxon>Ixodida</taxon>
        <taxon>Ixodoidea</taxon>
        <taxon>Ixodidae</taxon>
        <taxon>Amblyomminae</taxon>
        <taxon>Amblyomma</taxon>
    </lineage>
</organism>
<evidence type="ECO:0000259" key="1">
    <source>
        <dbReference type="PROSITE" id="PS50279"/>
    </source>
</evidence>
<accession>A0AAQ4EVT4</accession>